<comment type="caution">
    <text evidence="1">The sequence shown here is derived from an EMBL/GenBank/DDBJ whole genome shotgun (WGS) entry which is preliminary data.</text>
</comment>
<name>A0ABW3WIG5_9RHOO</name>
<gene>
    <name evidence="1" type="ORF">ACFQ4M_15880</name>
</gene>
<dbReference type="RefSeq" id="WP_277829847.1">
    <property type="nucleotide sequence ID" value="NZ_JARQZE010000001.1"/>
</dbReference>
<organism evidence="1 2">
    <name type="scientific">Thauera mechernichensis</name>
    <dbReference type="NCBI Taxonomy" id="82788"/>
    <lineage>
        <taxon>Bacteria</taxon>
        <taxon>Pseudomonadati</taxon>
        <taxon>Pseudomonadota</taxon>
        <taxon>Betaproteobacteria</taxon>
        <taxon>Rhodocyclales</taxon>
        <taxon>Zoogloeaceae</taxon>
        <taxon>Thauera</taxon>
    </lineage>
</organism>
<sequence>METKQAGWEPELLDWVAACQSAYHIENTPGHRFGSLPGVLEANRADIVEYVRDLIASAGTETNAARDVLAERRRQIEVEGWTPEHDDEHGAGEMAAAAACYALNAAGCGCEVARNWPWDGSWWKPSTARRDLVKAAALILAEIERLDRAADDHQHP</sequence>
<accession>A0ABW3WIG5</accession>
<reference evidence="2" key="1">
    <citation type="journal article" date="2019" name="Int. J. Syst. Evol. Microbiol.">
        <title>The Global Catalogue of Microorganisms (GCM) 10K type strain sequencing project: providing services to taxonomists for standard genome sequencing and annotation.</title>
        <authorList>
            <consortium name="The Broad Institute Genomics Platform"/>
            <consortium name="The Broad Institute Genome Sequencing Center for Infectious Disease"/>
            <person name="Wu L."/>
            <person name="Ma J."/>
        </authorList>
    </citation>
    <scope>NUCLEOTIDE SEQUENCE [LARGE SCALE GENOMIC DNA]</scope>
    <source>
        <strain evidence="2">CCUG 48884</strain>
    </source>
</reference>
<keyword evidence="2" id="KW-1185">Reference proteome</keyword>
<evidence type="ECO:0000313" key="1">
    <source>
        <dbReference type="EMBL" id="MFD1265055.1"/>
    </source>
</evidence>
<dbReference type="EMBL" id="JBHTMC010000027">
    <property type="protein sequence ID" value="MFD1265055.1"/>
    <property type="molecule type" value="Genomic_DNA"/>
</dbReference>
<proteinExistence type="predicted"/>
<dbReference type="Proteomes" id="UP001597158">
    <property type="component" value="Unassembled WGS sequence"/>
</dbReference>
<evidence type="ECO:0000313" key="2">
    <source>
        <dbReference type="Proteomes" id="UP001597158"/>
    </source>
</evidence>
<evidence type="ECO:0008006" key="3">
    <source>
        <dbReference type="Google" id="ProtNLM"/>
    </source>
</evidence>
<protein>
    <recommendedName>
        <fullName evidence="3">Phage protein</fullName>
    </recommendedName>
</protein>